<dbReference type="GeneID" id="19686328"/>
<keyword evidence="2" id="KW-1185">Reference proteome</keyword>
<reference evidence="3" key="2">
    <citation type="journal article" date="2025" name="Proc. Natl. Acad. Sci. U.S.A.">
        <title>Cryo-EM structure of cyanopodophage A4 reveals a pentameric pre-ejectosome in the double-stabilized capsid.</title>
        <authorList>
            <person name="Hou P."/>
            <person name="Zhou R.Q."/>
            <person name="Jiang Y.L."/>
            <person name="Yu R.C."/>
            <person name="Du K."/>
            <person name="Gan N."/>
            <person name="Ke F."/>
            <person name="Zhang Q.Y."/>
            <person name="Li Q."/>
            <person name="Zhou C.Z."/>
        </authorList>
    </citation>
    <scope>STRUCTURE BY ELECTRON MICROSCOPY (2.80 ANGSTROMS)</scope>
</reference>
<dbReference type="Proteomes" id="UP000027000">
    <property type="component" value="Segment"/>
</dbReference>
<proteinExistence type="evidence at protein level"/>
<dbReference type="EMDB" id="EMD-61850"/>
<evidence type="ECO:0000313" key="1">
    <source>
        <dbReference type="EMBL" id="AGR48564.1"/>
    </source>
</evidence>
<evidence type="ECO:0000313" key="2">
    <source>
        <dbReference type="Proteomes" id="UP000027000"/>
    </source>
</evidence>
<keyword evidence="3" id="KW-0002">3D-structure</keyword>
<dbReference type="KEGG" id="vg:19686328"/>
<dbReference type="EMBL" id="KF356198">
    <property type="protein sequence ID" value="AGR48564.1"/>
    <property type="molecule type" value="Genomic_DNA"/>
</dbReference>
<dbReference type="PDB" id="9JWB">
    <property type="method" value="EM"/>
    <property type="resolution" value="2.80 A"/>
    <property type="chains" value="a/b/c/d/e/f/g=1-89"/>
</dbReference>
<reference evidence="1 2" key="1">
    <citation type="journal article" date="2015" name="Virus Res.">
        <title>Unraveling the genome structure of cyanobacterial podovirus A-4L with long direct terminal repeats.</title>
        <authorList>
            <person name="Ou T."/>
            <person name="Liao X.Y."/>
            <person name="Gao X.C."/>
            <person name="Xu X.D."/>
            <person name="Zhang Q.Y."/>
        </authorList>
    </citation>
    <scope>NUCLEOTIDE SEQUENCE [LARGE SCALE GENOMIC DNA]</scope>
</reference>
<accession>A0A059PY26</accession>
<organism evidence="1 2">
    <name type="scientific">Anabaena phage A-4L</name>
    <dbReference type="NCBI Taxonomy" id="1357732"/>
    <lineage>
        <taxon>Viruses</taxon>
        <taxon>Duplodnaviria</taxon>
        <taxon>Heunggongvirae</taxon>
        <taxon>Uroviricota</taxon>
        <taxon>Caudoviricetes</taxon>
        <taxon>Saffermanviridae</taxon>
        <taxon>Kozyakovvirus</taxon>
        <taxon>Kozyakovvirus A4L</taxon>
    </lineage>
</organism>
<dbReference type="RefSeq" id="YP_009042807.1">
    <property type="nucleotide sequence ID" value="NC_024358.1"/>
</dbReference>
<dbReference type="SMR" id="A0A059PY26"/>
<protein>
    <submittedName>
        <fullName evidence="1">Uncharacterized protein</fullName>
    </submittedName>
</protein>
<sequence length="89" mass="9132">MAITCTACTFTMTDAEFAILNEGVAAPTIDPRGSFAGLQSLSGAPITASASAGTTTVVVAASNRNDANIRTLAQRLRRAAQANRITFTA</sequence>
<name>A0A059PY26_9CAUD</name>
<gene>
    <name evidence="1" type="ORF">A4L_37</name>
</gene>
<evidence type="ECO:0007829" key="3">
    <source>
        <dbReference type="PDB" id="9JWB"/>
    </source>
</evidence>